<evidence type="ECO:0000256" key="3">
    <source>
        <dbReference type="SAM" id="SignalP"/>
    </source>
</evidence>
<feature type="region of interest" description="Disordered" evidence="1">
    <location>
        <begin position="66"/>
        <end position="85"/>
    </location>
</feature>
<dbReference type="OrthoDB" id="10393260at2759"/>
<evidence type="ECO:0000313" key="4">
    <source>
        <dbReference type="EMBL" id="PON31721.1"/>
    </source>
</evidence>
<organism evidence="4 5">
    <name type="scientific">Parasponia andersonii</name>
    <name type="common">Sponia andersonii</name>
    <dbReference type="NCBI Taxonomy" id="3476"/>
    <lineage>
        <taxon>Eukaryota</taxon>
        <taxon>Viridiplantae</taxon>
        <taxon>Streptophyta</taxon>
        <taxon>Embryophyta</taxon>
        <taxon>Tracheophyta</taxon>
        <taxon>Spermatophyta</taxon>
        <taxon>Magnoliopsida</taxon>
        <taxon>eudicotyledons</taxon>
        <taxon>Gunneridae</taxon>
        <taxon>Pentapetalae</taxon>
        <taxon>rosids</taxon>
        <taxon>fabids</taxon>
        <taxon>Rosales</taxon>
        <taxon>Cannabaceae</taxon>
        <taxon>Parasponia</taxon>
    </lineage>
</organism>
<dbReference type="EMBL" id="JXTB01000944">
    <property type="protein sequence ID" value="PON31721.1"/>
    <property type="molecule type" value="Genomic_DNA"/>
</dbReference>
<evidence type="ECO:0000256" key="2">
    <source>
        <dbReference type="SAM" id="Phobius"/>
    </source>
</evidence>
<dbReference type="Proteomes" id="UP000237105">
    <property type="component" value="Unassembled WGS sequence"/>
</dbReference>
<name>A0A2P5A593_PARAD</name>
<evidence type="ECO:0000256" key="1">
    <source>
        <dbReference type="SAM" id="MobiDB-lite"/>
    </source>
</evidence>
<evidence type="ECO:0000313" key="5">
    <source>
        <dbReference type="Proteomes" id="UP000237105"/>
    </source>
</evidence>
<protein>
    <recommendedName>
        <fullName evidence="6">Transmembrane protein</fullName>
    </recommendedName>
</protein>
<reference evidence="5" key="1">
    <citation type="submission" date="2016-06" db="EMBL/GenBank/DDBJ databases">
        <title>Parallel loss of symbiosis genes in relatives of nitrogen-fixing non-legume Parasponia.</title>
        <authorList>
            <person name="Van Velzen R."/>
            <person name="Holmer R."/>
            <person name="Bu F."/>
            <person name="Rutten L."/>
            <person name="Van Zeijl A."/>
            <person name="Liu W."/>
            <person name="Santuari L."/>
            <person name="Cao Q."/>
            <person name="Sharma T."/>
            <person name="Shen D."/>
            <person name="Roswanjaya Y."/>
            <person name="Wardhani T."/>
            <person name="Kalhor M.S."/>
            <person name="Jansen J."/>
            <person name="Van den Hoogen J."/>
            <person name="Gungor B."/>
            <person name="Hartog M."/>
            <person name="Hontelez J."/>
            <person name="Verver J."/>
            <person name="Yang W.-C."/>
            <person name="Schijlen E."/>
            <person name="Repin R."/>
            <person name="Schilthuizen M."/>
            <person name="Schranz E."/>
            <person name="Heidstra R."/>
            <person name="Miyata K."/>
            <person name="Fedorova E."/>
            <person name="Kohlen W."/>
            <person name="Bisseling T."/>
            <person name="Smit S."/>
            <person name="Geurts R."/>
        </authorList>
    </citation>
    <scope>NUCLEOTIDE SEQUENCE [LARGE SCALE GENOMIC DNA]</scope>
    <source>
        <strain evidence="5">cv. WU1-14</strain>
    </source>
</reference>
<evidence type="ECO:0008006" key="6">
    <source>
        <dbReference type="Google" id="ProtNLM"/>
    </source>
</evidence>
<feature type="transmembrane region" description="Helical" evidence="2">
    <location>
        <begin position="95"/>
        <end position="112"/>
    </location>
</feature>
<feature type="chain" id="PRO_5015191992" description="Transmembrane protein" evidence="3">
    <location>
        <begin position="29"/>
        <end position="113"/>
    </location>
</feature>
<gene>
    <name evidence="4" type="ORF">PanWU01x14_367550</name>
</gene>
<keyword evidence="2" id="KW-0472">Membrane</keyword>
<keyword evidence="2" id="KW-0812">Transmembrane</keyword>
<accession>A0A2P5A593</accession>
<keyword evidence="5" id="KW-1185">Reference proteome</keyword>
<dbReference type="AlphaFoldDB" id="A0A2P5A593"/>
<sequence length="113" mass="12482">MPEMKRFVCFSLLALLLLILSQSFPTSAQDHGVLGTNLHHHVTQISPKAKDFLSSFEAPKLRNHVRRRRGGGGSRRGGIATRARGRTSSAIGKRPAFIMVFLCFTLFLGVVSF</sequence>
<keyword evidence="3" id="KW-0732">Signal</keyword>
<proteinExistence type="predicted"/>
<comment type="caution">
    <text evidence="4">The sequence shown here is derived from an EMBL/GenBank/DDBJ whole genome shotgun (WGS) entry which is preliminary data.</text>
</comment>
<keyword evidence="2" id="KW-1133">Transmembrane helix</keyword>
<feature type="signal peptide" evidence="3">
    <location>
        <begin position="1"/>
        <end position="28"/>
    </location>
</feature>